<dbReference type="Pfam" id="PF04819">
    <property type="entry name" value="DUF716"/>
    <property type="match status" value="1"/>
</dbReference>
<dbReference type="GO" id="GO:0016020">
    <property type="term" value="C:membrane"/>
    <property type="evidence" value="ECO:0007669"/>
    <property type="project" value="UniProtKB-SubCell"/>
</dbReference>
<dbReference type="InterPro" id="IPR006904">
    <property type="entry name" value="DUF716"/>
</dbReference>
<dbReference type="InterPro" id="IPR042127">
    <property type="entry name" value="TMEM45"/>
</dbReference>
<feature type="transmembrane region" description="Helical" evidence="7">
    <location>
        <begin position="48"/>
        <end position="72"/>
    </location>
</feature>
<evidence type="ECO:0000256" key="7">
    <source>
        <dbReference type="SAM" id="Phobius"/>
    </source>
</evidence>
<evidence type="ECO:0000313" key="9">
    <source>
        <dbReference type="Proteomes" id="UP000007635"/>
    </source>
</evidence>
<reference evidence="8" key="2">
    <citation type="submission" date="2025-08" db="UniProtKB">
        <authorList>
            <consortium name="Ensembl"/>
        </authorList>
    </citation>
    <scope>IDENTIFICATION</scope>
</reference>
<reference evidence="8" key="3">
    <citation type="submission" date="2025-09" db="UniProtKB">
        <authorList>
            <consortium name="Ensembl"/>
        </authorList>
    </citation>
    <scope>IDENTIFICATION</scope>
</reference>
<keyword evidence="9" id="KW-1185">Reference proteome</keyword>
<dbReference type="Ensembl" id="ENSGACT00000072070.1">
    <property type="protein sequence ID" value="ENSGACP00000042869.1"/>
    <property type="gene ID" value="ENSGACG00000020661.2"/>
</dbReference>
<reference evidence="8 9" key="1">
    <citation type="journal article" date="2021" name="G3 (Bethesda)">
        <title>Improved contiguity of the threespine stickleback genome using long-read sequencing.</title>
        <authorList>
            <person name="Nath S."/>
            <person name="Shaw D.E."/>
            <person name="White M.A."/>
        </authorList>
    </citation>
    <scope>NUCLEOTIDE SEQUENCE [LARGE SCALE GENOMIC DNA]</scope>
    <source>
        <strain evidence="8 9">Lake Benthic</strain>
    </source>
</reference>
<sequence length="314" mass="35601">MANFGGHAIPGSFFLLYGFWLTVKHILQHHWRTNQPKARRVMPPLFRKLDYMEGGFLIFASFVGIMVEQFVVDGPHARLYNPEGKSWVKLMNWQHSTMYLFFGISGMALVASTASKQVPAGLDRLALSLALFVEGKSSFGSTWFLHITDTFSPGVCFELFRCFFLLANGPGFLFLYHLHNRPLLDAHIHSLLLFAVFSASASTMLEVFKRDDIVLELLRAGLFFLQGSWFYQIGFVLYPPNGPKWDLTLHDNVMFVTMCFCWHLAVALLLVAGISSAVWFAVKRFSGRGQDMEMRITSSKSSSQKALLEESDEE</sequence>
<name>A0AAQ4PVG6_GASAC</name>
<evidence type="ECO:0000313" key="8">
    <source>
        <dbReference type="Ensembl" id="ENSGACP00000042869.1"/>
    </source>
</evidence>
<evidence type="ECO:0000256" key="3">
    <source>
        <dbReference type="ARBA" id="ARBA00022692"/>
    </source>
</evidence>
<feature type="transmembrane region" description="Helical" evidence="7">
    <location>
        <begin position="188"/>
        <end position="208"/>
    </location>
</feature>
<dbReference type="PANTHER" id="PTHR16007:SF59">
    <property type="entry name" value="TRANSMEMBRANE PROTEIN 45B"/>
    <property type="match status" value="1"/>
</dbReference>
<evidence type="ECO:0000256" key="1">
    <source>
        <dbReference type="ARBA" id="ARBA00004141"/>
    </source>
</evidence>
<organism evidence="8 9">
    <name type="scientific">Gasterosteus aculeatus aculeatus</name>
    <name type="common">three-spined stickleback</name>
    <dbReference type="NCBI Taxonomy" id="481459"/>
    <lineage>
        <taxon>Eukaryota</taxon>
        <taxon>Metazoa</taxon>
        <taxon>Chordata</taxon>
        <taxon>Craniata</taxon>
        <taxon>Vertebrata</taxon>
        <taxon>Euteleostomi</taxon>
        <taxon>Actinopterygii</taxon>
        <taxon>Neopterygii</taxon>
        <taxon>Teleostei</taxon>
        <taxon>Neoteleostei</taxon>
        <taxon>Acanthomorphata</taxon>
        <taxon>Eupercaria</taxon>
        <taxon>Perciformes</taxon>
        <taxon>Cottioidei</taxon>
        <taxon>Gasterosteales</taxon>
        <taxon>Gasterosteidae</taxon>
        <taxon>Gasterosteus</taxon>
    </lineage>
</organism>
<keyword evidence="4 7" id="KW-1133">Transmembrane helix</keyword>
<comment type="similarity">
    <text evidence="2">Belongs to the TMEM45 family.</text>
</comment>
<evidence type="ECO:0000256" key="5">
    <source>
        <dbReference type="ARBA" id="ARBA00023136"/>
    </source>
</evidence>
<keyword evidence="3 7" id="KW-0812">Transmembrane</keyword>
<protein>
    <recommendedName>
        <fullName evidence="6">Transmembrane protein 45B</fullName>
    </recommendedName>
</protein>
<dbReference type="AlphaFoldDB" id="A0AAQ4PVG6"/>
<accession>A0AAQ4PVG6</accession>
<evidence type="ECO:0000256" key="4">
    <source>
        <dbReference type="ARBA" id="ARBA00022989"/>
    </source>
</evidence>
<feature type="transmembrane region" description="Helical" evidence="7">
    <location>
        <begin position="220"/>
        <end position="238"/>
    </location>
</feature>
<keyword evidence="5 7" id="KW-0472">Membrane</keyword>
<dbReference type="GeneTree" id="ENSGT00940000157181"/>
<evidence type="ECO:0000256" key="2">
    <source>
        <dbReference type="ARBA" id="ARBA00006948"/>
    </source>
</evidence>
<feature type="transmembrane region" description="Helical" evidence="7">
    <location>
        <begin position="253"/>
        <end position="282"/>
    </location>
</feature>
<proteinExistence type="inferred from homology"/>
<feature type="transmembrane region" description="Helical" evidence="7">
    <location>
        <begin position="92"/>
        <end position="114"/>
    </location>
</feature>
<dbReference type="Proteomes" id="UP000007635">
    <property type="component" value="Chromosome VII"/>
</dbReference>
<comment type="subcellular location">
    <subcellularLocation>
        <location evidence="1">Membrane</location>
        <topology evidence="1">Multi-pass membrane protein</topology>
    </subcellularLocation>
</comment>
<evidence type="ECO:0000256" key="6">
    <source>
        <dbReference type="ARBA" id="ARBA00039264"/>
    </source>
</evidence>
<dbReference type="PANTHER" id="PTHR16007">
    <property type="entry name" value="EPIDIDYMAL MEMBRANE PROTEIN E9-RELATED"/>
    <property type="match status" value="1"/>
</dbReference>
<feature type="transmembrane region" description="Helical" evidence="7">
    <location>
        <begin position="159"/>
        <end position="176"/>
    </location>
</feature>
<feature type="transmembrane region" description="Helical" evidence="7">
    <location>
        <begin position="6"/>
        <end position="27"/>
    </location>
</feature>